<feature type="transmembrane region" description="Helical" evidence="1">
    <location>
        <begin position="277"/>
        <end position="302"/>
    </location>
</feature>
<sequence>MGLQPEATPDGEPAAIAPTTQAERLSSLDLIRGIAVLGILAANIVFFGQPQMAYMWPDGFVTDANDPDRWMWIAQFVLIDGKMRGLFTLLFGVGIILFMEKAWERGGDEMLLVRRMAVLLVFGLFHYFFIWRGDILTLYAMAGMAGLIFLRMKGKGLIILGVLAYVIGGLVFAFLNAVPHLMMQMDTAGNPMLADAVAGMNAEKERILSDDAAETVILTTGNYLDFVRHNFAEHLTDPFSNGIFLLIFETVPLMLIGMGLYKVGLFEGKLNPTKTAIWGWIGVISGSVLTLLIAIAVARNGIGFWESIAAFMAYSIHPRLPVAIGLMALLALYGANASGWLAERLSAAGRAAFTNYLGTSVLMMLIFHPWAGGLWGELSRPELYLVVALGWAVMIAWSKPWLEKYRYGPLEWLWRCLTYGKRFPLKR</sequence>
<gene>
    <name evidence="3" type="ORF">I5L03_12605</name>
</gene>
<feature type="transmembrane region" description="Helical" evidence="1">
    <location>
        <begin position="135"/>
        <end position="150"/>
    </location>
</feature>
<accession>A0ABS0N6L7</accession>
<keyword evidence="1" id="KW-1133">Transmembrane helix</keyword>
<feature type="transmembrane region" description="Helical" evidence="1">
    <location>
        <begin position="353"/>
        <end position="371"/>
    </location>
</feature>
<feature type="transmembrane region" description="Helical" evidence="1">
    <location>
        <begin position="111"/>
        <end position="129"/>
    </location>
</feature>
<feature type="transmembrane region" description="Helical" evidence="1">
    <location>
        <begin position="157"/>
        <end position="175"/>
    </location>
</feature>
<dbReference type="EMBL" id="JAEANY010000004">
    <property type="protein sequence ID" value="MBH5323423.1"/>
    <property type="molecule type" value="Genomic_DNA"/>
</dbReference>
<keyword evidence="1" id="KW-0812">Transmembrane</keyword>
<dbReference type="PANTHER" id="PTHR30590:SF2">
    <property type="entry name" value="INNER MEMBRANE PROTEIN"/>
    <property type="match status" value="1"/>
</dbReference>
<keyword evidence="1" id="KW-0472">Membrane</keyword>
<dbReference type="InterPro" id="IPR052529">
    <property type="entry name" value="Bact_Transport_Assoc"/>
</dbReference>
<evidence type="ECO:0000313" key="3">
    <source>
        <dbReference type="EMBL" id="MBH5323423.1"/>
    </source>
</evidence>
<dbReference type="PANTHER" id="PTHR30590">
    <property type="entry name" value="INNER MEMBRANE PROTEIN"/>
    <property type="match status" value="1"/>
</dbReference>
<feature type="transmembrane region" description="Helical" evidence="1">
    <location>
        <begin position="30"/>
        <end position="50"/>
    </location>
</feature>
<comment type="caution">
    <text evidence="3">The sequence shown here is derived from an EMBL/GenBank/DDBJ whole genome shotgun (WGS) entry which is preliminary data.</text>
</comment>
<evidence type="ECO:0000313" key="4">
    <source>
        <dbReference type="Proteomes" id="UP000602442"/>
    </source>
</evidence>
<dbReference type="Pfam" id="PF04235">
    <property type="entry name" value="DUF418"/>
    <property type="match status" value="1"/>
</dbReference>
<dbReference type="RefSeq" id="WP_197922329.1">
    <property type="nucleotide sequence ID" value="NZ_CAWPTA010000009.1"/>
</dbReference>
<feature type="transmembrane region" description="Helical" evidence="1">
    <location>
        <begin position="322"/>
        <end position="341"/>
    </location>
</feature>
<dbReference type="Proteomes" id="UP000602442">
    <property type="component" value="Unassembled WGS sequence"/>
</dbReference>
<name>A0ABS0N6L7_9SPHN</name>
<feature type="transmembrane region" description="Helical" evidence="1">
    <location>
        <begin position="383"/>
        <end position="402"/>
    </location>
</feature>
<dbReference type="InterPro" id="IPR007349">
    <property type="entry name" value="DUF418"/>
</dbReference>
<evidence type="ECO:0000259" key="2">
    <source>
        <dbReference type="Pfam" id="PF04235"/>
    </source>
</evidence>
<feature type="transmembrane region" description="Helical" evidence="1">
    <location>
        <begin position="243"/>
        <end position="265"/>
    </location>
</feature>
<protein>
    <submittedName>
        <fullName evidence="3">DUF418 domain-containing protein</fullName>
    </submittedName>
</protein>
<reference evidence="3 4" key="1">
    <citation type="submission" date="2020-11" db="EMBL/GenBank/DDBJ databases">
        <title>Erythrobacter sediminis sp. nov., a marine bacterium from a tidal flat of Garorim Bay.</title>
        <authorList>
            <person name="Kim D."/>
            <person name="Yoo Y."/>
            <person name="Kim J.-J."/>
        </authorList>
    </citation>
    <scope>NUCLEOTIDE SEQUENCE [LARGE SCALE GENOMIC DNA]</scope>
    <source>
        <strain evidence="3 4">JGD-13</strain>
    </source>
</reference>
<evidence type="ECO:0000256" key="1">
    <source>
        <dbReference type="SAM" id="Phobius"/>
    </source>
</evidence>
<organism evidence="3 4">
    <name type="scientific">Aurantiacibacter sediminis</name>
    <dbReference type="NCBI Taxonomy" id="2793064"/>
    <lineage>
        <taxon>Bacteria</taxon>
        <taxon>Pseudomonadati</taxon>
        <taxon>Pseudomonadota</taxon>
        <taxon>Alphaproteobacteria</taxon>
        <taxon>Sphingomonadales</taxon>
        <taxon>Erythrobacteraceae</taxon>
        <taxon>Aurantiacibacter</taxon>
    </lineage>
</organism>
<proteinExistence type="predicted"/>
<keyword evidence="4" id="KW-1185">Reference proteome</keyword>
<feature type="domain" description="DUF418" evidence="2">
    <location>
        <begin position="260"/>
        <end position="421"/>
    </location>
</feature>
<feature type="transmembrane region" description="Helical" evidence="1">
    <location>
        <begin position="70"/>
        <end position="99"/>
    </location>
</feature>